<reference evidence="1 2" key="1">
    <citation type="submission" date="2021-06" db="EMBL/GenBank/DDBJ databases">
        <title>Caerostris darwini draft genome.</title>
        <authorList>
            <person name="Kono N."/>
            <person name="Arakawa K."/>
        </authorList>
    </citation>
    <scope>NUCLEOTIDE SEQUENCE [LARGE SCALE GENOMIC DNA]</scope>
</reference>
<organism evidence="1 2">
    <name type="scientific">Caerostris darwini</name>
    <dbReference type="NCBI Taxonomy" id="1538125"/>
    <lineage>
        <taxon>Eukaryota</taxon>
        <taxon>Metazoa</taxon>
        <taxon>Ecdysozoa</taxon>
        <taxon>Arthropoda</taxon>
        <taxon>Chelicerata</taxon>
        <taxon>Arachnida</taxon>
        <taxon>Araneae</taxon>
        <taxon>Araneomorphae</taxon>
        <taxon>Entelegynae</taxon>
        <taxon>Araneoidea</taxon>
        <taxon>Araneidae</taxon>
        <taxon>Caerostris</taxon>
    </lineage>
</organism>
<protein>
    <recommendedName>
        <fullName evidence="3">Reverse transcriptase</fullName>
    </recommendedName>
</protein>
<evidence type="ECO:0000313" key="1">
    <source>
        <dbReference type="EMBL" id="GIY18139.1"/>
    </source>
</evidence>
<dbReference type="EMBL" id="BPLQ01005871">
    <property type="protein sequence ID" value="GIY18139.1"/>
    <property type="molecule type" value="Genomic_DNA"/>
</dbReference>
<evidence type="ECO:0000313" key="2">
    <source>
        <dbReference type="Proteomes" id="UP001054837"/>
    </source>
</evidence>
<gene>
    <name evidence="1" type="ORF">CDAR_557551</name>
</gene>
<accession>A0AAV4R8R2</accession>
<dbReference type="AlphaFoldDB" id="A0AAV4R8R2"/>
<evidence type="ECO:0008006" key="3">
    <source>
        <dbReference type="Google" id="ProtNLM"/>
    </source>
</evidence>
<comment type="caution">
    <text evidence="1">The sequence shown here is derived from an EMBL/GenBank/DDBJ whole genome shotgun (WGS) entry which is preliminary data.</text>
</comment>
<keyword evidence="2" id="KW-1185">Reference proteome</keyword>
<dbReference type="Proteomes" id="UP001054837">
    <property type="component" value="Unassembled WGS sequence"/>
</dbReference>
<proteinExistence type="predicted"/>
<sequence>MLVNRDKTTAQLFTLSTKPRNPSLIYDSERIQITQSTRYLGIEIDSKLRWADHIDSAVNKATKRWKYSQEQLEGYPDDVFFTTNKSYVRPVLE</sequence>
<name>A0AAV4R8R2_9ARAC</name>